<feature type="region of interest" description="Disordered" evidence="1">
    <location>
        <begin position="71"/>
        <end position="93"/>
    </location>
</feature>
<evidence type="ECO:0000313" key="2">
    <source>
        <dbReference type="EMBL" id="MPC74101.1"/>
    </source>
</evidence>
<keyword evidence="3" id="KW-1185">Reference proteome</keyword>
<gene>
    <name evidence="2" type="ORF">E2C01_068447</name>
</gene>
<protein>
    <submittedName>
        <fullName evidence="2">Uncharacterized protein</fullName>
    </submittedName>
</protein>
<organism evidence="2 3">
    <name type="scientific">Portunus trituberculatus</name>
    <name type="common">Swimming crab</name>
    <name type="synonym">Neptunus trituberculatus</name>
    <dbReference type="NCBI Taxonomy" id="210409"/>
    <lineage>
        <taxon>Eukaryota</taxon>
        <taxon>Metazoa</taxon>
        <taxon>Ecdysozoa</taxon>
        <taxon>Arthropoda</taxon>
        <taxon>Crustacea</taxon>
        <taxon>Multicrustacea</taxon>
        <taxon>Malacostraca</taxon>
        <taxon>Eumalacostraca</taxon>
        <taxon>Eucarida</taxon>
        <taxon>Decapoda</taxon>
        <taxon>Pleocyemata</taxon>
        <taxon>Brachyura</taxon>
        <taxon>Eubrachyura</taxon>
        <taxon>Portunoidea</taxon>
        <taxon>Portunidae</taxon>
        <taxon>Portuninae</taxon>
        <taxon>Portunus</taxon>
    </lineage>
</organism>
<evidence type="ECO:0000313" key="3">
    <source>
        <dbReference type="Proteomes" id="UP000324222"/>
    </source>
</evidence>
<dbReference type="Proteomes" id="UP000324222">
    <property type="component" value="Unassembled WGS sequence"/>
</dbReference>
<name>A0A5B7HMF6_PORTR</name>
<sequence>MYRGGAPHHCAAFRKHRQQFLCVTPRCVTPFPFTSTSEPLSAPRTLHQLTTTPQPADHLPDDALQIRLAAKNQSSAGAPDSLARSGSTRSLHGHRGLESIGVYWRAGVGGEDSWEAREEERHHRRPPGNNRLSTHVNYTALSFSFDSAN</sequence>
<evidence type="ECO:0000256" key="1">
    <source>
        <dbReference type="SAM" id="MobiDB-lite"/>
    </source>
</evidence>
<reference evidence="2 3" key="1">
    <citation type="submission" date="2019-05" db="EMBL/GenBank/DDBJ databases">
        <title>Another draft genome of Portunus trituberculatus and its Hox gene families provides insights of decapod evolution.</title>
        <authorList>
            <person name="Jeong J.-H."/>
            <person name="Song I."/>
            <person name="Kim S."/>
            <person name="Choi T."/>
            <person name="Kim D."/>
            <person name="Ryu S."/>
            <person name="Kim W."/>
        </authorList>
    </citation>
    <scope>NUCLEOTIDE SEQUENCE [LARGE SCALE GENOMIC DNA]</scope>
    <source>
        <tissue evidence="2">Muscle</tissue>
    </source>
</reference>
<comment type="caution">
    <text evidence="2">The sequence shown here is derived from an EMBL/GenBank/DDBJ whole genome shotgun (WGS) entry which is preliminary data.</text>
</comment>
<dbReference type="EMBL" id="VSRR010038240">
    <property type="protein sequence ID" value="MPC74101.1"/>
    <property type="molecule type" value="Genomic_DNA"/>
</dbReference>
<proteinExistence type="predicted"/>
<dbReference type="AlphaFoldDB" id="A0A5B7HMF6"/>
<accession>A0A5B7HMF6</accession>